<name>E6VW66_PSEA9</name>
<dbReference type="HOGENOM" id="CLU_3006731_0_0_7"/>
<proteinExistence type="predicted"/>
<dbReference type="AlphaFoldDB" id="E6VW66"/>
<feature type="transmembrane region" description="Helical" evidence="1">
    <location>
        <begin position="6"/>
        <end position="29"/>
    </location>
</feature>
<sequence length="56" mass="6791">MLFFVFSNFVILNFNHIIFFIMKVNYCIFAQFRKFYFQKMISIVTIKAANQLVNNL</sequence>
<accession>E6VW66</accession>
<protein>
    <submittedName>
        <fullName evidence="2">Uncharacterized protein</fullName>
    </submittedName>
</protein>
<keyword evidence="1" id="KW-1133">Transmembrane helix</keyword>
<reference evidence="3" key="1">
    <citation type="submission" date="2010-12" db="EMBL/GenBank/DDBJ databases">
        <title>Complete sequence of Desulfovibrio aespoeensis Aspo-2.</title>
        <authorList>
            <consortium name="US DOE Joint Genome Institute"/>
            <person name="Lucas S."/>
            <person name="Copeland A."/>
            <person name="Lapidus A."/>
            <person name="Cheng J.-F."/>
            <person name="Goodwin L."/>
            <person name="Pitluck S."/>
            <person name="Chertkov O."/>
            <person name="Misra M."/>
            <person name="Detter J.C."/>
            <person name="Han C."/>
            <person name="Tapia R."/>
            <person name="Land M."/>
            <person name="Hauser L."/>
            <person name="Kyrpides N."/>
            <person name="Ivanova N."/>
            <person name="Ovchinnikova G."/>
            <person name="Pedersen K."/>
            <person name="Jagevall S."/>
            <person name="Hazen T."/>
            <person name="Woyke T."/>
        </authorList>
    </citation>
    <scope>NUCLEOTIDE SEQUENCE [LARGE SCALE GENOMIC DNA]</scope>
    <source>
        <strain evidence="3">ATCC 700646 / DSM 10631 / Aspo-2</strain>
    </source>
</reference>
<evidence type="ECO:0000313" key="2">
    <source>
        <dbReference type="EMBL" id="ADU63626.1"/>
    </source>
</evidence>
<keyword evidence="3" id="KW-1185">Reference proteome</keyword>
<keyword evidence="1" id="KW-0472">Membrane</keyword>
<dbReference type="Proteomes" id="UP000002191">
    <property type="component" value="Chromosome"/>
</dbReference>
<dbReference type="EMBL" id="CP002431">
    <property type="protein sequence ID" value="ADU63626.1"/>
    <property type="molecule type" value="Genomic_DNA"/>
</dbReference>
<evidence type="ECO:0000313" key="3">
    <source>
        <dbReference type="Proteomes" id="UP000002191"/>
    </source>
</evidence>
<evidence type="ECO:0000256" key="1">
    <source>
        <dbReference type="SAM" id="Phobius"/>
    </source>
</evidence>
<organism evidence="2 3">
    <name type="scientific">Pseudodesulfovibrio aespoeensis (strain ATCC 700646 / DSM 10631 / Aspo-2)</name>
    <name type="common">Desulfovibrio aespoeensis</name>
    <dbReference type="NCBI Taxonomy" id="643562"/>
    <lineage>
        <taxon>Bacteria</taxon>
        <taxon>Pseudomonadati</taxon>
        <taxon>Thermodesulfobacteriota</taxon>
        <taxon>Desulfovibrionia</taxon>
        <taxon>Desulfovibrionales</taxon>
        <taxon>Desulfovibrionaceae</taxon>
    </lineage>
</organism>
<reference evidence="2 3" key="2">
    <citation type="journal article" date="2014" name="Genome Announc.">
        <title>Complete Genome Sequence of the Subsurface, Mesophilic Sulfate-Reducing Bacterium Desulfovibrio aespoeensis Aspo-2.</title>
        <authorList>
            <person name="Pedersen K."/>
            <person name="Bengtsson A."/>
            <person name="Edlund J."/>
            <person name="Rabe L."/>
            <person name="Hazen T."/>
            <person name="Chakraborty R."/>
            <person name="Goodwin L."/>
            <person name="Shapiro N."/>
        </authorList>
    </citation>
    <scope>NUCLEOTIDE SEQUENCE [LARGE SCALE GENOMIC DNA]</scope>
    <source>
        <strain evidence="3">ATCC 700646 / DSM 10631 / Aspo-2</strain>
    </source>
</reference>
<keyword evidence="1" id="KW-0812">Transmembrane</keyword>
<dbReference type="KEGG" id="das:Daes_2630"/>
<gene>
    <name evidence="2" type="ordered locus">Daes_2630</name>
</gene>